<dbReference type="AlphaFoldDB" id="A0A9W7XQN1"/>
<dbReference type="GO" id="GO:0004077">
    <property type="term" value="F:biotin--[biotin carboxyl-carrier protein] ligase activity"/>
    <property type="evidence" value="ECO:0007669"/>
    <property type="project" value="TreeGrafter"/>
</dbReference>
<dbReference type="SUPFAM" id="SSF52317">
    <property type="entry name" value="Class I glutamine amidotransferase-like"/>
    <property type="match status" value="1"/>
</dbReference>
<dbReference type="Gene3D" id="3.30.930.10">
    <property type="entry name" value="Bira Bifunctional Protein, Domain 2"/>
    <property type="match status" value="1"/>
</dbReference>
<dbReference type="Pfam" id="PF03099">
    <property type="entry name" value="BPL_LplA_LipB"/>
    <property type="match status" value="1"/>
</dbReference>
<dbReference type="CDD" id="cd03144">
    <property type="entry name" value="GATase1_ScBLP_like"/>
    <property type="match status" value="1"/>
</dbReference>
<proteinExistence type="predicted"/>
<dbReference type="GO" id="GO:0005737">
    <property type="term" value="C:cytoplasm"/>
    <property type="evidence" value="ECO:0007669"/>
    <property type="project" value="TreeGrafter"/>
</dbReference>
<name>A0A9W7XQN1_9FUNG</name>
<feature type="domain" description="BPL/LPL catalytic" evidence="1">
    <location>
        <begin position="435"/>
        <end position="647"/>
    </location>
</feature>
<dbReference type="SUPFAM" id="SSF55681">
    <property type="entry name" value="Class II aaRS and biotin synthetases"/>
    <property type="match status" value="1"/>
</dbReference>
<accession>A0A9W7XQN1</accession>
<dbReference type="PANTHER" id="PTHR12835">
    <property type="entry name" value="BIOTIN PROTEIN LIGASE"/>
    <property type="match status" value="1"/>
</dbReference>
<evidence type="ECO:0000313" key="3">
    <source>
        <dbReference type="Proteomes" id="UP001145021"/>
    </source>
</evidence>
<dbReference type="InterPro" id="IPR045864">
    <property type="entry name" value="aa-tRNA-synth_II/BPL/LPL"/>
</dbReference>
<evidence type="ECO:0000259" key="1">
    <source>
        <dbReference type="PROSITE" id="PS51733"/>
    </source>
</evidence>
<dbReference type="InterPro" id="IPR029062">
    <property type="entry name" value="Class_I_gatase-like"/>
</dbReference>
<dbReference type="EMBL" id="JANBOH010000011">
    <property type="protein sequence ID" value="KAJ1648111.1"/>
    <property type="molecule type" value="Genomic_DNA"/>
</dbReference>
<reference evidence="2" key="1">
    <citation type="submission" date="2022-07" db="EMBL/GenBank/DDBJ databases">
        <title>Phylogenomic reconstructions and comparative analyses of Kickxellomycotina fungi.</title>
        <authorList>
            <person name="Reynolds N.K."/>
            <person name="Stajich J.E."/>
            <person name="Barry K."/>
            <person name="Grigoriev I.V."/>
            <person name="Crous P."/>
            <person name="Smith M.E."/>
        </authorList>
    </citation>
    <scope>NUCLEOTIDE SEQUENCE</scope>
    <source>
        <strain evidence="2">NBRC 105413</strain>
    </source>
</reference>
<organism evidence="2 3">
    <name type="scientific">Coemansia asiatica</name>
    <dbReference type="NCBI Taxonomy" id="1052880"/>
    <lineage>
        <taxon>Eukaryota</taxon>
        <taxon>Fungi</taxon>
        <taxon>Fungi incertae sedis</taxon>
        <taxon>Zoopagomycota</taxon>
        <taxon>Kickxellomycotina</taxon>
        <taxon>Kickxellomycetes</taxon>
        <taxon>Kickxellales</taxon>
        <taxon>Kickxellaceae</taxon>
        <taxon>Coemansia</taxon>
    </lineage>
</organism>
<comment type="caution">
    <text evidence="2">The sequence shown here is derived from an EMBL/GenBank/DDBJ whole genome shotgun (WGS) entry which is preliminary data.</text>
</comment>
<dbReference type="InterPro" id="IPR019197">
    <property type="entry name" value="Biotin-prot_ligase_N"/>
</dbReference>
<dbReference type="PROSITE" id="PS51733">
    <property type="entry name" value="BPL_LPL_CATALYTIC"/>
    <property type="match status" value="1"/>
</dbReference>
<sequence length="724" mass="79536">MAIPLNVLVYSGPGVSINSHSFIIRTLRQFLSHRYAIIPVDPDTLRNQPWETKAALFVMPGGRDLPYTVDLNGEINSRIKNWVQTGGKYLGICSGGYYGSARCEFEPGTPLAIIGDRELAFFKGTCLGTAYPGYDYKSEAGARAAEVTVDKSAFNVSESLWRSDPANVRIYYNGGGYFVTNDLLESPTVDQDVKVLARYAPDVTDPYNRLQKVSNAPAMISCSVGRGIAVLTGIHPEYAWNYLAASSFTYPHNRQTVDLLRSHDAYRRRLFGAMLMHMKIDVDRDALEDDIGNGNHSRIPVKTPTFIVPARVSGVAAAATTMYALNNAATIKGDANVAGISDMILRDGNDDIHIVNAATGNTERRVPYKYERTVLKPTGPAPVALWLDKSGSANGNNNEETRDQTILVLCTQDSLPGTKETSRFDMNLALKYMNETSAHTIGSWLMYSEVTGSTQTFLEKNSKLQALLPNGTVNVAAAQVAGRGRGRNVWISPVGCLLFTTLLRHPNLRQAPVVMLQYLYSLAAIEAIKGQSGYEGLPLRLKWPNDVYALYDASSDSSGDSSDDLDSGEPGFVKIGGLLVGSSYKNNEFTLLFGFGLSVANPLPTTSINKVIRDYNLKTGSRLSALSMEKALALITAKFEELYRQFLVHGFEPLLKSYYRNWLHTDQIVMLADKGYEKAKVIGLCPNEGLLQVRSLLNPNVIYSLQPDGNSFDMMKGLISRKTN</sequence>
<evidence type="ECO:0000313" key="2">
    <source>
        <dbReference type="EMBL" id="KAJ1648111.1"/>
    </source>
</evidence>
<dbReference type="InterPro" id="IPR004143">
    <property type="entry name" value="BPL_LPL_catalytic"/>
</dbReference>
<dbReference type="Pfam" id="PF09825">
    <property type="entry name" value="BPL_N"/>
    <property type="match status" value="1"/>
</dbReference>
<protein>
    <submittedName>
        <fullName evidence="2">Biotin holocarboxylase synthetase</fullName>
    </submittedName>
</protein>
<dbReference type="Proteomes" id="UP001145021">
    <property type="component" value="Unassembled WGS sequence"/>
</dbReference>
<keyword evidence="3" id="KW-1185">Reference proteome</keyword>
<dbReference type="PANTHER" id="PTHR12835:SF5">
    <property type="entry name" value="BIOTIN--PROTEIN LIGASE"/>
    <property type="match status" value="1"/>
</dbReference>
<gene>
    <name evidence="2" type="primary">BPL1</name>
    <name evidence="2" type="ORF">LPJ64_000564</name>
</gene>